<feature type="signal peptide" evidence="10">
    <location>
        <begin position="1"/>
        <end position="24"/>
    </location>
</feature>
<evidence type="ECO:0000256" key="1">
    <source>
        <dbReference type="ARBA" id="ARBA00004571"/>
    </source>
</evidence>
<organism evidence="13 14">
    <name type="scientific">Shewanella hanedai</name>
    <name type="common">Alteromonas hanedai</name>
    <dbReference type="NCBI Taxonomy" id="25"/>
    <lineage>
        <taxon>Bacteria</taxon>
        <taxon>Pseudomonadati</taxon>
        <taxon>Pseudomonadota</taxon>
        <taxon>Gammaproteobacteria</taxon>
        <taxon>Alteromonadales</taxon>
        <taxon>Shewanellaceae</taxon>
        <taxon>Shewanella</taxon>
    </lineage>
</organism>
<evidence type="ECO:0000256" key="9">
    <source>
        <dbReference type="RuleBase" id="RU003357"/>
    </source>
</evidence>
<keyword evidence="10" id="KW-0732">Signal</keyword>
<comment type="subcellular location">
    <subcellularLocation>
        <location evidence="1 8">Cell outer membrane</location>
        <topology evidence="1 8">Multi-pass membrane protein</topology>
    </subcellularLocation>
</comment>
<comment type="similarity">
    <text evidence="8 9">Belongs to the TonB-dependent receptor family.</text>
</comment>
<evidence type="ECO:0000256" key="6">
    <source>
        <dbReference type="ARBA" id="ARBA00023136"/>
    </source>
</evidence>
<feature type="domain" description="TonB-dependent receptor-like beta-barrel" evidence="11">
    <location>
        <begin position="392"/>
        <end position="842"/>
    </location>
</feature>
<keyword evidence="13" id="KW-0675">Receptor</keyword>
<dbReference type="CDD" id="cd01347">
    <property type="entry name" value="ligand_gated_channel"/>
    <property type="match status" value="1"/>
</dbReference>
<dbReference type="NCBIfam" id="TIGR01782">
    <property type="entry name" value="TonB-Xanth-Caul"/>
    <property type="match status" value="1"/>
</dbReference>
<dbReference type="PANTHER" id="PTHR40980">
    <property type="entry name" value="PLUG DOMAIN-CONTAINING PROTEIN"/>
    <property type="match status" value="1"/>
</dbReference>
<dbReference type="Pfam" id="PF00593">
    <property type="entry name" value="TonB_dep_Rec_b-barrel"/>
    <property type="match status" value="1"/>
</dbReference>
<evidence type="ECO:0000313" key="14">
    <source>
        <dbReference type="Proteomes" id="UP000318126"/>
    </source>
</evidence>
<gene>
    <name evidence="13" type="ORF">FN961_18200</name>
</gene>
<dbReference type="InterPro" id="IPR012910">
    <property type="entry name" value="Plug_dom"/>
</dbReference>
<evidence type="ECO:0000256" key="8">
    <source>
        <dbReference type="PROSITE-ProRule" id="PRU01360"/>
    </source>
</evidence>
<reference evidence="14" key="1">
    <citation type="submission" date="2019-07" db="EMBL/GenBank/DDBJ databases">
        <title>Shewanella sp. YLB-08 draft genomic sequence.</title>
        <authorList>
            <person name="Yu L."/>
        </authorList>
    </citation>
    <scope>NUCLEOTIDE SEQUENCE [LARGE SCALE GENOMIC DNA]</scope>
    <source>
        <strain evidence="14">JCM 20706</strain>
    </source>
</reference>
<dbReference type="InterPro" id="IPR036942">
    <property type="entry name" value="Beta-barrel_TonB_sf"/>
</dbReference>
<dbReference type="Pfam" id="PF07715">
    <property type="entry name" value="Plug"/>
    <property type="match status" value="1"/>
</dbReference>
<evidence type="ECO:0000256" key="3">
    <source>
        <dbReference type="ARBA" id="ARBA00022452"/>
    </source>
</evidence>
<dbReference type="OrthoDB" id="8727862at2"/>
<evidence type="ECO:0000256" key="2">
    <source>
        <dbReference type="ARBA" id="ARBA00022448"/>
    </source>
</evidence>
<dbReference type="RefSeq" id="WP_144041602.1">
    <property type="nucleotide sequence ID" value="NZ_BMPL01000023.1"/>
</dbReference>
<keyword evidence="7 8" id="KW-0998">Cell outer membrane</keyword>
<keyword evidence="4 8" id="KW-0812">Transmembrane</keyword>
<dbReference type="InterPro" id="IPR010104">
    <property type="entry name" value="TonB_rcpt_bac"/>
</dbReference>
<accession>A0A553JKA2</accession>
<evidence type="ECO:0000256" key="5">
    <source>
        <dbReference type="ARBA" id="ARBA00023077"/>
    </source>
</evidence>
<evidence type="ECO:0000256" key="7">
    <source>
        <dbReference type="ARBA" id="ARBA00023237"/>
    </source>
</evidence>
<keyword evidence="2 8" id="KW-0813">Transport</keyword>
<evidence type="ECO:0000256" key="10">
    <source>
        <dbReference type="SAM" id="SignalP"/>
    </source>
</evidence>
<dbReference type="Gene3D" id="2.40.170.20">
    <property type="entry name" value="TonB-dependent receptor, beta-barrel domain"/>
    <property type="match status" value="1"/>
</dbReference>
<dbReference type="PANTHER" id="PTHR40980:SF3">
    <property type="entry name" value="TONB-DEPENDENT RECEPTOR-LIKE BETA-BARREL DOMAIN-CONTAINING PROTEIN"/>
    <property type="match status" value="1"/>
</dbReference>
<dbReference type="PROSITE" id="PS52016">
    <property type="entry name" value="TONB_DEPENDENT_REC_3"/>
    <property type="match status" value="1"/>
</dbReference>
<dbReference type="GO" id="GO:0009279">
    <property type="term" value="C:cell outer membrane"/>
    <property type="evidence" value="ECO:0007669"/>
    <property type="project" value="UniProtKB-SubCell"/>
</dbReference>
<keyword evidence="3 8" id="KW-1134">Transmembrane beta strand</keyword>
<comment type="caution">
    <text evidence="13">The sequence shown here is derived from an EMBL/GenBank/DDBJ whole genome shotgun (WGS) entry which is preliminary data.</text>
</comment>
<feature type="chain" id="PRO_5021933348" evidence="10">
    <location>
        <begin position="25"/>
        <end position="875"/>
    </location>
</feature>
<dbReference type="InterPro" id="IPR037066">
    <property type="entry name" value="Plug_dom_sf"/>
</dbReference>
<keyword evidence="5 9" id="KW-0798">TonB box</keyword>
<protein>
    <submittedName>
        <fullName evidence="13">TonB-dependent receptor</fullName>
    </submittedName>
</protein>
<evidence type="ECO:0000259" key="12">
    <source>
        <dbReference type="Pfam" id="PF07715"/>
    </source>
</evidence>
<dbReference type="EMBL" id="VKGK01000025">
    <property type="protein sequence ID" value="TRY12885.1"/>
    <property type="molecule type" value="Genomic_DNA"/>
</dbReference>
<dbReference type="AlphaFoldDB" id="A0A553JKA2"/>
<sequence>MSISSLRYLLPVLLLPVTTLNADANQPRTENSHADSLEKIQIRGIRGSVVESINTKRNSVSVLDAITAEDIGKFPDKNVAESLQRITGVSLTRVQGEGERVGVRGTAPSQNQTYINGQSIASADWWISSQPNRGFNYTMLPSELVSSLEVYKAPEADHDEGSLGGSINIKTRKPLETENNMFVGTAQMQYSETSEKTDPQLSLLYNWINEDNNFGALISLIRHERHLRRDGLESWGWAERDYNIDAQGSLSETQQEDADLKDIWSPGGGGSAVFEQHRIRSSAMLSLQYQPNLDWNIEFQTLYSQLDANNRNQNFLWQPSTVYGRGGKVSDYQIQDDTLTSATYSQMPNDNPSGRPFSTAMEAIWRKSKIETNIYHLLLEHEFDYWKSQYQIGYTRASGGTNGDFTSQWSANTDFSVNTQTAKDIQTHYSTSPLQADAWAISEVRKDSHNSVDDELFAQLDFEYQLDREFIDSIKFGTKYKRHTRDFIRFRSRNGGYQGLAGDLGWTLADFPAAFPSDYLKGVGSQNTLKDYAFADTDALNSAYSELNFIQTEEKPSSFDITENSYAGYTKVNFSGESYRGNIGVRVVHTQQTASAYQQTPTNDAQQLDYLWTTSDKSYTDVLPSINIAMDWREDLVFRVAASKVMSRPEYHHLMPSTNYNVTQAQGAGGNPELDPFRATKFDVGLEWYFDEAALFSIAGFQKDVKSFIDIQRYQEEYENIEMIINRPVNGSGGTIRGLELSWQQEIIYGLGIIANYTYIDGKRKDLETGENINIPGHSDHTANLTTYFENDWLSTRLSYNYRTDFATGIGEEISDDIGQLDVNLSLMLTEHVSLVFEGINLTDEIIYTYERNQYAPVGVYRNGRRFYAGARLSF</sequence>
<keyword evidence="14" id="KW-1185">Reference proteome</keyword>
<evidence type="ECO:0000256" key="4">
    <source>
        <dbReference type="ARBA" id="ARBA00022692"/>
    </source>
</evidence>
<keyword evidence="6 8" id="KW-0472">Membrane</keyword>
<evidence type="ECO:0000313" key="13">
    <source>
        <dbReference type="EMBL" id="TRY12885.1"/>
    </source>
</evidence>
<dbReference type="InterPro" id="IPR000531">
    <property type="entry name" value="Beta-barrel_TonB"/>
</dbReference>
<feature type="domain" description="TonB-dependent receptor plug" evidence="12">
    <location>
        <begin position="57"/>
        <end position="165"/>
    </location>
</feature>
<proteinExistence type="inferred from homology"/>
<evidence type="ECO:0000259" key="11">
    <source>
        <dbReference type="Pfam" id="PF00593"/>
    </source>
</evidence>
<dbReference type="Gene3D" id="2.170.130.10">
    <property type="entry name" value="TonB-dependent receptor, plug domain"/>
    <property type="match status" value="1"/>
</dbReference>
<name>A0A553JKA2_SHEHA</name>
<dbReference type="InterPro" id="IPR039426">
    <property type="entry name" value="TonB-dep_rcpt-like"/>
</dbReference>
<dbReference type="SUPFAM" id="SSF56935">
    <property type="entry name" value="Porins"/>
    <property type="match status" value="1"/>
</dbReference>
<dbReference type="Proteomes" id="UP000318126">
    <property type="component" value="Unassembled WGS sequence"/>
</dbReference>